<dbReference type="EMBL" id="JAGYWB010000009">
    <property type="protein sequence ID" value="KAI0512329.1"/>
    <property type="molecule type" value="Genomic_DNA"/>
</dbReference>
<reference evidence="3" key="1">
    <citation type="journal article" date="2022" name="Front. Genet.">
        <title>Chromosome-Scale Assembly of the Dendrobium nobile Genome Provides Insights Into the Molecular Mechanism of the Biosynthesis of the Medicinal Active Ingredient of Dendrobium.</title>
        <authorList>
            <person name="Xu Q."/>
            <person name="Niu S.-C."/>
            <person name="Li K.-L."/>
            <person name="Zheng P.-J."/>
            <person name="Zhang X.-J."/>
            <person name="Jia Y."/>
            <person name="Liu Y."/>
            <person name="Niu Y.-X."/>
            <person name="Yu L.-H."/>
            <person name="Chen D.-F."/>
            <person name="Zhang G.-Q."/>
        </authorList>
    </citation>
    <scope>NUCLEOTIDE SEQUENCE</scope>
    <source>
        <tissue evidence="3">Leaf</tissue>
    </source>
</reference>
<proteinExistence type="predicted"/>
<gene>
    <name evidence="3" type="ORF">KFK09_012968</name>
</gene>
<dbReference type="PANTHER" id="PTHR35490:SF3">
    <property type="entry name" value="(WILD MALAYSIAN BANANA) HYPOTHETICAL PROTEIN"/>
    <property type="match status" value="1"/>
</dbReference>
<evidence type="ECO:0000313" key="3">
    <source>
        <dbReference type="EMBL" id="KAI0512329.1"/>
    </source>
</evidence>
<keyword evidence="2" id="KW-0472">Membrane</keyword>
<evidence type="ECO:0000256" key="2">
    <source>
        <dbReference type="SAM" id="Phobius"/>
    </source>
</evidence>
<dbReference type="AlphaFoldDB" id="A0A8T3BGP3"/>
<comment type="caution">
    <text evidence="3">The sequence shown here is derived from an EMBL/GenBank/DDBJ whole genome shotgun (WGS) entry which is preliminary data.</text>
</comment>
<sequence length="401" mass="44328">MPTMTTALAIDGLFQYSRKESLAKKPPPSESRETAAGLPASEVAVGPSALRYFYSPALYATPDPGPIPDVSSIASSPNIYVVNHKRRDGGSRKAAPSRAEGFEDKLEADVLKGADAIALSGILGKGKEKVEEEENKKFVGWVGDAEIVEEVNDDFLDPRDSANAGPSGSDVEDGDSLRCGCSGNQPRSQDEYYDTAEDFFPDGSSSYSSPSVKRGTENELRLLKLSLIEESSKRKIAEENVLYLNMQFEKLLKCLSQSRSSSRELLNLANLKNEIDPTEICQEFVVLKHVSEALETDLAKGEGEEAFTEIIVNKNHEISRLRDRMMYYEAMNREMSQRNLEAVDQARKRRLRRQRMRKWIWTCVGLSIIAGASLLAYSYLPHHGNNISSAPSSDSSTAITE</sequence>
<dbReference type="Proteomes" id="UP000829196">
    <property type="component" value="Unassembled WGS sequence"/>
</dbReference>
<name>A0A8T3BGP3_DENNO</name>
<protein>
    <submittedName>
        <fullName evidence="3">Uncharacterized protein</fullName>
    </submittedName>
</protein>
<keyword evidence="2" id="KW-1133">Transmembrane helix</keyword>
<organism evidence="3 4">
    <name type="scientific">Dendrobium nobile</name>
    <name type="common">Orchid</name>
    <dbReference type="NCBI Taxonomy" id="94219"/>
    <lineage>
        <taxon>Eukaryota</taxon>
        <taxon>Viridiplantae</taxon>
        <taxon>Streptophyta</taxon>
        <taxon>Embryophyta</taxon>
        <taxon>Tracheophyta</taxon>
        <taxon>Spermatophyta</taxon>
        <taxon>Magnoliopsida</taxon>
        <taxon>Liliopsida</taxon>
        <taxon>Asparagales</taxon>
        <taxon>Orchidaceae</taxon>
        <taxon>Epidendroideae</taxon>
        <taxon>Malaxideae</taxon>
        <taxon>Dendrobiinae</taxon>
        <taxon>Dendrobium</taxon>
    </lineage>
</organism>
<keyword evidence="4" id="KW-1185">Reference proteome</keyword>
<feature type="region of interest" description="Disordered" evidence="1">
    <location>
        <begin position="19"/>
        <end position="40"/>
    </location>
</feature>
<accession>A0A8T3BGP3</accession>
<feature type="transmembrane region" description="Helical" evidence="2">
    <location>
        <begin position="359"/>
        <end position="380"/>
    </location>
</feature>
<dbReference type="OrthoDB" id="1736072at2759"/>
<evidence type="ECO:0000256" key="1">
    <source>
        <dbReference type="SAM" id="MobiDB-lite"/>
    </source>
</evidence>
<dbReference type="PANTHER" id="PTHR35490">
    <property type="entry name" value="BACTERIOPHAGE N4 ADSORPTION B PROTEIN"/>
    <property type="match status" value="1"/>
</dbReference>
<evidence type="ECO:0000313" key="4">
    <source>
        <dbReference type="Proteomes" id="UP000829196"/>
    </source>
</evidence>
<keyword evidence="2" id="KW-0812">Transmembrane</keyword>
<feature type="region of interest" description="Disordered" evidence="1">
    <location>
        <begin position="153"/>
        <end position="190"/>
    </location>
</feature>